<dbReference type="InterPro" id="IPR013324">
    <property type="entry name" value="RNA_pol_sigma_r3/r4-like"/>
</dbReference>
<dbReference type="NCBIfam" id="TIGR02957">
    <property type="entry name" value="SigX4"/>
    <property type="match status" value="1"/>
</dbReference>
<dbReference type="Pfam" id="PF08281">
    <property type="entry name" value="Sigma70_r4_2"/>
    <property type="match status" value="1"/>
</dbReference>
<evidence type="ECO:0000313" key="10">
    <source>
        <dbReference type="Proteomes" id="UP001595698"/>
    </source>
</evidence>
<name>A0ABV8EZR4_9ACTN</name>
<sequence length="288" mass="31959">MVDEFEELRRRMFGLAYRMLGSAAEAEDVVQDAYLRWHTADRRNVETPGAWLAKVVTNLCLNRLTAARATRESYVGPWLPEPVESAALGPLETAERRDAVSMAFLTLLERLTPPERAVFVLREAFSYGYREIAEVLDLSETHCRQLLIRARKRMGEPRRFDVPGEQRRRIVERFLDAARGGDLAELERLLAVDVVVWSDGGGRVGAALRPVEGRDKVVRFLAGIAAKFGPGGGFAHTEVNGEEGIVVWAGDVVVAVFAIEVTEGRITAVRAVLNPDKLSRFTAPGCQE</sequence>
<reference evidence="10" key="1">
    <citation type="journal article" date="2019" name="Int. J. Syst. Evol. Microbiol.">
        <title>The Global Catalogue of Microorganisms (GCM) 10K type strain sequencing project: providing services to taxonomists for standard genome sequencing and annotation.</title>
        <authorList>
            <consortium name="The Broad Institute Genomics Platform"/>
            <consortium name="The Broad Institute Genome Sequencing Center for Infectious Disease"/>
            <person name="Wu L."/>
            <person name="Ma J."/>
        </authorList>
    </citation>
    <scope>NUCLEOTIDE SEQUENCE [LARGE SCALE GENOMIC DNA]</scope>
    <source>
        <strain evidence="10">TBRC 7912</strain>
    </source>
</reference>
<dbReference type="EMBL" id="JBHSBC010000015">
    <property type="protein sequence ID" value="MFC3981902.1"/>
    <property type="molecule type" value="Genomic_DNA"/>
</dbReference>
<evidence type="ECO:0000259" key="7">
    <source>
        <dbReference type="Pfam" id="PF08281"/>
    </source>
</evidence>
<keyword evidence="10" id="KW-1185">Reference proteome</keyword>
<feature type="domain" description="SnoaL-like" evidence="8">
    <location>
        <begin position="171"/>
        <end position="250"/>
    </location>
</feature>
<dbReference type="Gene3D" id="3.10.450.50">
    <property type="match status" value="1"/>
</dbReference>
<dbReference type="InterPro" id="IPR013325">
    <property type="entry name" value="RNA_pol_sigma_r2"/>
</dbReference>
<dbReference type="InterPro" id="IPR052704">
    <property type="entry name" value="ECF_Sigma-70_Domain"/>
</dbReference>
<protein>
    <submittedName>
        <fullName evidence="9">RNA polymerase sigma-70 factor</fullName>
    </submittedName>
</protein>
<dbReference type="PANTHER" id="PTHR30173:SF36">
    <property type="entry name" value="ECF RNA POLYMERASE SIGMA FACTOR SIGJ"/>
    <property type="match status" value="1"/>
</dbReference>
<feature type="domain" description="RNA polymerase sigma-70 region 2" evidence="6">
    <location>
        <begin position="5"/>
        <end position="68"/>
    </location>
</feature>
<dbReference type="Pfam" id="PF12680">
    <property type="entry name" value="SnoaL_2"/>
    <property type="match status" value="1"/>
</dbReference>
<feature type="domain" description="RNA polymerase sigma factor 70 region 4 type 2" evidence="7">
    <location>
        <begin position="102"/>
        <end position="154"/>
    </location>
</feature>
<evidence type="ECO:0000256" key="3">
    <source>
        <dbReference type="ARBA" id="ARBA00023015"/>
    </source>
</evidence>
<evidence type="ECO:0000256" key="5">
    <source>
        <dbReference type="ARBA" id="ARBA00023163"/>
    </source>
</evidence>
<comment type="subunit">
    <text evidence="2">Interacts transiently with the RNA polymerase catalytic core formed by RpoA, RpoB, RpoC and RpoZ (2 alpha, 1 beta, 1 beta' and 1 omega subunit) to form the RNA polymerase holoenzyme that can initiate transcription.</text>
</comment>
<dbReference type="Proteomes" id="UP001595698">
    <property type="component" value="Unassembled WGS sequence"/>
</dbReference>
<keyword evidence="5" id="KW-0804">Transcription</keyword>
<dbReference type="RefSeq" id="WP_386190293.1">
    <property type="nucleotide sequence ID" value="NZ_JBHSBC010000015.1"/>
</dbReference>
<dbReference type="SUPFAM" id="SSF88659">
    <property type="entry name" value="Sigma3 and sigma4 domains of RNA polymerase sigma factors"/>
    <property type="match status" value="1"/>
</dbReference>
<keyword evidence="3" id="KW-0805">Transcription regulation</keyword>
<evidence type="ECO:0000256" key="2">
    <source>
        <dbReference type="ARBA" id="ARBA00011344"/>
    </source>
</evidence>
<dbReference type="InterPro" id="IPR036388">
    <property type="entry name" value="WH-like_DNA-bd_sf"/>
</dbReference>
<evidence type="ECO:0000256" key="1">
    <source>
        <dbReference type="ARBA" id="ARBA00010641"/>
    </source>
</evidence>
<dbReference type="Gene3D" id="1.10.10.10">
    <property type="entry name" value="Winged helix-like DNA-binding domain superfamily/Winged helix DNA-binding domain"/>
    <property type="match status" value="1"/>
</dbReference>
<dbReference type="NCBIfam" id="NF007214">
    <property type="entry name" value="PRK09636.1"/>
    <property type="match status" value="1"/>
</dbReference>
<evidence type="ECO:0000259" key="6">
    <source>
        <dbReference type="Pfam" id="PF04542"/>
    </source>
</evidence>
<accession>A0ABV8EZR4</accession>
<dbReference type="InterPro" id="IPR007627">
    <property type="entry name" value="RNA_pol_sigma70_r2"/>
</dbReference>
<evidence type="ECO:0000256" key="4">
    <source>
        <dbReference type="ARBA" id="ARBA00023082"/>
    </source>
</evidence>
<dbReference type="SUPFAM" id="SSF88946">
    <property type="entry name" value="Sigma2 domain of RNA polymerase sigma factors"/>
    <property type="match status" value="1"/>
</dbReference>
<organism evidence="9 10">
    <name type="scientific">Streptosporangium jomthongense</name>
    <dbReference type="NCBI Taxonomy" id="1193683"/>
    <lineage>
        <taxon>Bacteria</taxon>
        <taxon>Bacillati</taxon>
        <taxon>Actinomycetota</taxon>
        <taxon>Actinomycetes</taxon>
        <taxon>Streptosporangiales</taxon>
        <taxon>Streptosporangiaceae</taxon>
        <taxon>Streptosporangium</taxon>
    </lineage>
</organism>
<dbReference type="Pfam" id="PF04542">
    <property type="entry name" value="Sigma70_r2"/>
    <property type="match status" value="1"/>
</dbReference>
<comment type="caution">
    <text evidence="9">The sequence shown here is derived from an EMBL/GenBank/DDBJ whole genome shotgun (WGS) entry which is preliminary data.</text>
</comment>
<dbReference type="SUPFAM" id="SSF54427">
    <property type="entry name" value="NTF2-like"/>
    <property type="match status" value="1"/>
</dbReference>
<dbReference type="InterPro" id="IPR037401">
    <property type="entry name" value="SnoaL-like"/>
</dbReference>
<comment type="similarity">
    <text evidence="1">Belongs to the sigma-70 factor family. ECF subfamily.</text>
</comment>
<dbReference type="NCBIfam" id="TIGR02937">
    <property type="entry name" value="sigma70-ECF"/>
    <property type="match status" value="1"/>
</dbReference>
<keyword evidence="4" id="KW-0731">Sigma factor</keyword>
<dbReference type="InterPro" id="IPR014303">
    <property type="entry name" value="RNA_pol_sigma-70_ECF"/>
</dbReference>
<dbReference type="InterPro" id="IPR032710">
    <property type="entry name" value="NTF2-like_dom_sf"/>
</dbReference>
<dbReference type="InterPro" id="IPR014284">
    <property type="entry name" value="RNA_pol_sigma-70_dom"/>
</dbReference>
<dbReference type="InterPro" id="IPR013249">
    <property type="entry name" value="RNA_pol_sigma70_r4_t2"/>
</dbReference>
<dbReference type="PANTHER" id="PTHR30173">
    <property type="entry name" value="SIGMA 19 FACTOR"/>
    <property type="match status" value="1"/>
</dbReference>
<dbReference type="Gene3D" id="1.10.1740.10">
    <property type="match status" value="1"/>
</dbReference>
<proteinExistence type="inferred from homology"/>
<gene>
    <name evidence="9" type="ORF">ACFOYY_17305</name>
</gene>
<evidence type="ECO:0000259" key="8">
    <source>
        <dbReference type="Pfam" id="PF12680"/>
    </source>
</evidence>
<evidence type="ECO:0000313" key="9">
    <source>
        <dbReference type="EMBL" id="MFC3981902.1"/>
    </source>
</evidence>